<keyword evidence="2" id="KW-1185">Reference proteome</keyword>
<gene>
    <name evidence="1" type="ORF">G3N56_14955</name>
</gene>
<organism evidence="1 2">
    <name type="scientific">Desulfolutivibrio sulfodismutans</name>
    <dbReference type="NCBI Taxonomy" id="63561"/>
    <lineage>
        <taxon>Bacteria</taxon>
        <taxon>Pseudomonadati</taxon>
        <taxon>Thermodesulfobacteriota</taxon>
        <taxon>Desulfovibrionia</taxon>
        <taxon>Desulfovibrionales</taxon>
        <taxon>Desulfovibrionaceae</taxon>
        <taxon>Desulfolutivibrio</taxon>
    </lineage>
</organism>
<keyword evidence="1" id="KW-0378">Hydrolase</keyword>
<dbReference type="Proteomes" id="UP000469724">
    <property type="component" value="Unassembled WGS sequence"/>
</dbReference>
<protein>
    <submittedName>
        <fullName evidence="1">L-2-amino-thiazoline-4-carboxylic acid hydrolase</fullName>
    </submittedName>
</protein>
<dbReference type="RefSeq" id="WP_163303112.1">
    <property type="nucleotide sequence ID" value="NZ_JAAGRQ010000074.1"/>
</dbReference>
<dbReference type="GO" id="GO:0016787">
    <property type="term" value="F:hydrolase activity"/>
    <property type="evidence" value="ECO:0007669"/>
    <property type="project" value="UniProtKB-KW"/>
</dbReference>
<dbReference type="AlphaFoldDB" id="A0A7K3NPB5"/>
<dbReference type="InterPro" id="IPR026002">
    <property type="entry name" value="ATC_hydrolase-like"/>
</dbReference>
<evidence type="ECO:0000313" key="1">
    <source>
        <dbReference type="EMBL" id="NDY58032.1"/>
    </source>
</evidence>
<reference evidence="1 2" key="1">
    <citation type="submission" date="2020-02" db="EMBL/GenBank/DDBJ databases">
        <title>Comparative genomics of sulfur disproportionating microorganisms.</title>
        <authorList>
            <person name="Ward L.M."/>
            <person name="Bertran E."/>
            <person name="Johnston D.T."/>
        </authorList>
    </citation>
    <scope>NUCLEOTIDE SEQUENCE [LARGE SCALE GENOMIC DNA]</scope>
    <source>
        <strain evidence="1 2">DSM 3696</strain>
    </source>
</reference>
<dbReference type="EMBL" id="JAAGRQ010000074">
    <property type="protein sequence ID" value="NDY58032.1"/>
    <property type="molecule type" value="Genomic_DNA"/>
</dbReference>
<dbReference type="Pfam" id="PF14196">
    <property type="entry name" value="ATC_hydrolase"/>
    <property type="match status" value="1"/>
</dbReference>
<sequence>MDFSDVTREVPLLARRMIEAQMLWQVYETTREADGREKALATVARAVETAAAEAGRAFAAMAPKGPCFEHFKTILAIWKHGGALTIEHVHDTDSVLTFSVTRCLYVEAYRAMGIPPELLPLLSCARDAPFAAAYHPALEFDRPCTIGEGAEACLFRFTWRD</sequence>
<proteinExistence type="predicted"/>
<evidence type="ECO:0000313" key="2">
    <source>
        <dbReference type="Proteomes" id="UP000469724"/>
    </source>
</evidence>
<name>A0A7K3NPB5_9BACT</name>
<accession>A0A7K3NPB5</accession>
<comment type="caution">
    <text evidence="1">The sequence shown here is derived from an EMBL/GenBank/DDBJ whole genome shotgun (WGS) entry which is preliminary data.</text>
</comment>